<protein>
    <recommendedName>
        <fullName evidence="6">CopC domain-containing protein</fullName>
    </recommendedName>
</protein>
<dbReference type="Proteomes" id="UP001501645">
    <property type="component" value="Unassembled WGS sequence"/>
</dbReference>
<dbReference type="InterPro" id="IPR014755">
    <property type="entry name" value="Cu-Rt/internalin_Ig-like"/>
</dbReference>
<gene>
    <name evidence="7" type="ORF">GCM10023351_00200</name>
</gene>
<feature type="chain" id="PRO_5045866931" description="CopC domain-containing protein" evidence="5">
    <location>
        <begin position="41"/>
        <end position="236"/>
    </location>
</feature>
<keyword evidence="8" id="KW-1185">Reference proteome</keyword>
<evidence type="ECO:0000256" key="3">
    <source>
        <dbReference type="SAM" id="MobiDB-lite"/>
    </source>
</evidence>
<keyword evidence="1 5" id="KW-0732">Signal</keyword>
<dbReference type="InterPro" id="IPR006311">
    <property type="entry name" value="TAT_signal"/>
</dbReference>
<keyword evidence="2" id="KW-0186">Copper</keyword>
<evidence type="ECO:0000256" key="5">
    <source>
        <dbReference type="SAM" id="SignalP"/>
    </source>
</evidence>
<keyword evidence="4" id="KW-1133">Transmembrane helix</keyword>
<dbReference type="EMBL" id="BAABKO010000001">
    <property type="protein sequence ID" value="GAA4761807.1"/>
    <property type="molecule type" value="Genomic_DNA"/>
</dbReference>
<feature type="compositionally biased region" description="Polar residues" evidence="3">
    <location>
        <begin position="195"/>
        <end position="207"/>
    </location>
</feature>
<evidence type="ECO:0000313" key="8">
    <source>
        <dbReference type="Proteomes" id="UP001501645"/>
    </source>
</evidence>
<dbReference type="InterPro" id="IPR007348">
    <property type="entry name" value="CopC_dom"/>
</dbReference>
<reference evidence="8" key="1">
    <citation type="journal article" date="2019" name="Int. J. Syst. Evol. Microbiol.">
        <title>The Global Catalogue of Microorganisms (GCM) 10K type strain sequencing project: providing services to taxonomists for standard genome sequencing and annotation.</title>
        <authorList>
            <consortium name="The Broad Institute Genomics Platform"/>
            <consortium name="The Broad Institute Genome Sequencing Center for Infectious Disease"/>
            <person name="Wu L."/>
            <person name="Ma J."/>
        </authorList>
    </citation>
    <scope>NUCLEOTIDE SEQUENCE [LARGE SCALE GENOMIC DNA]</scope>
    <source>
        <strain evidence="8">JCM 18537</strain>
    </source>
</reference>
<feature type="transmembrane region" description="Helical" evidence="4">
    <location>
        <begin position="209"/>
        <end position="231"/>
    </location>
</feature>
<accession>A0ABP8ZP21</accession>
<evidence type="ECO:0000313" key="7">
    <source>
        <dbReference type="EMBL" id="GAA4761807.1"/>
    </source>
</evidence>
<dbReference type="PROSITE" id="PS51318">
    <property type="entry name" value="TAT"/>
    <property type="match status" value="1"/>
</dbReference>
<dbReference type="SUPFAM" id="SSF81296">
    <property type="entry name" value="E set domains"/>
    <property type="match status" value="1"/>
</dbReference>
<organism evidence="7 8">
    <name type="scientific">Microbacterium gilvum</name>
    <dbReference type="NCBI Taxonomy" id="1336204"/>
    <lineage>
        <taxon>Bacteria</taxon>
        <taxon>Bacillati</taxon>
        <taxon>Actinomycetota</taxon>
        <taxon>Actinomycetes</taxon>
        <taxon>Micrococcales</taxon>
        <taxon>Microbacteriaceae</taxon>
        <taxon>Microbacterium</taxon>
    </lineage>
</organism>
<sequence>MMSASRIPARPRRARRLLAAVAAVAAAVALPLLAPAAASAHWAVVETSPADGSTVDVLPDEVSFTFSGALLDGAPQSIYVTDDTCAGIDGAVDNAIPIDPASCTDYASGDAVVNGYVLTQPLDTAGAPAGEYTMIATVTYSDGHSESLVRRFTASEPADGAGEPSATPSADPTSQPEETTSPSAGTASPEPEPSATGTPADTDSFSRNLPWIIGGGVLAAGGGALVAVLVARSRRR</sequence>
<feature type="domain" description="CopC" evidence="6">
    <location>
        <begin position="41"/>
        <end position="149"/>
    </location>
</feature>
<comment type="caution">
    <text evidence="7">The sequence shown here is derived from an EMBL/GenBank/DDBJ whole genome shotgun (WGS) entry which is preliminary data.</text>
</comment>
<evidence type="ECO:0000256" key="4">
    <source>
        <dbReference type="SAM" id="Phobius"/>
    </source>
</evidence>
<feature type="compositionally biased region" description="Polar residues" evidence="3">
    <location>
        <begin position="166"/>
        <end position="186"/>
    </location>
</feature>
<dbReference type="InterPro" id="IPR014756">
    <property type="entry name" value="Ig_E-set"/>
</dbReference>
<dbReference type="Gene3D" id="2.60.40.1220">
    <property type="match status" value="1"/>
</dbReference>
<feature type="region of interest" description="Disordered" evidence="3">
    <location>
        <begin position="154"/>
        <end position="207"/>
    </location>
</feature>
<evidence type="ECO:0000259" key="6">
    <source>
        <dbReference type="Pfam" id="PF04234"/>
    </source>
</evidence>
<proteinExistence type="predicted"/>
<name>A0ABP8ZP21_9MICO</name>
<keyword evidence="4" id="KW-0472">Membrane</keyword>
<keyword evidence="4" id="KW-0812">Transmembrane</keyword>
<evidence type="ECO:0000256" key="2">
    <source>
        <dbReference type="ARBA" id="ARBA00023008"/>
    </source>
</evidence>
<evidence type="ECO:0000256" key="1">
    <source>
        <dbReference type="ARBA" id="ARBA00022729"/>
    </source>
</evidence>
<feature type="signal peptide" evidence="5">
    <location>
        <begin position="1"/>
        <end position="40"/>
    </location>
</feature>
<dbReference type="Pfam" id="PF04234">
    <property type="entry name" value="CopC"/>
    <property type="match status" value="1"/>
</dbReference>